<dbReference type="PANTHER" id="PTHR15347">
    <property type="entry name" value="SPERM-ASSOCIATED ANTIGEN 5"/>
    <property type="match status" value="1"/>
</dbReference>
<gene>
    <name evidence="1" type="primary">Spag5_0</name>
    <name evidence="1" type="ORF">OCEOCE_R09305</name>
</gene>
<organism evidence="1 2">
    <name type="scientific">Oceanites oceanicus</name>
    <name type="common">Wilson's storm petrel</name>
    <name type="synonym">Procellaria oceanica</name>
    <dbReference type="NCBI Taxonomy" id="79653"/>
    <lineage>
        <taxon>Eukaryota</taxon>
        <taxon>Metazoa</taxon>
        <taxon>Chordata</taxon>
        <taxon>Craniata</taxon>
        <taxon>Vertebrata</taxon>
        <taxon>Euteleostomi</taxon>
        <taxon>Archelosauria</taxon>
        <taxon>Archosauria</taxon>
        <taxon>Dinosauria</taxon>
        <taxon>Saurischia</taxon>
        <taxon>Theropoda</taxon>
        <taxon>Coelurosauria</taxon>
        <taxon>Aves</taxon>
        <taxon>Neognathae</taxon>
        <taxon>Neoaves</taxon>
        <taxon>Aequornithes</taxon>
        <taxon>Procellariiformes</taxon>
        <taxon>Hydrobatidae</taxon>
        <taxon>Oceanites</taxon>
    </lineage>
</organism>
<protein>
    <submittedName>
        <fullName evidence="1">SPAG5 protein</fullName>
    </submittedName>
</protein>
<sequence>QSEKELQNTVKQQEEKMLQLIDKSGEVTMLKGEVFHLRRSLQRAESEAKVLWEEVRGQEPKVDTAYIHERVLLQQQVDKLRLLLLEREEEKQMLCDKY</sequence>
<dbReference type="OrthoDB" id="5972338at2759"/>
<proteinExistence type="predicted"/>
<reference evidence="1 2" key="1">
    <citation type="submission" date="2019-09" db="EMBL/GenBank/DDBJ databases">
        <title>Bird 10,000 Genomes (B10K) Project - Family phase.</title>
        <authorList>
            <person name="Zhang G."/>
        </authorList>
    </citation>
    <scope>NUCLEOTIDE SEQUENCE [LARGE SCALE GENOMIC DNA]</scope>
    <source>
        <strain evidence="1">B10K-CU-031-11</strain>
        <tissue evidence="1">Muscle</tissue>
    </source>
</reference>
<dbReference type="EMBL" id="VWZA01001095">
    <property type="protein sequence ID" value="NXF49906.1"/>
    <property type="molecule type" value="Genomic_DNA"/>
</dbReference>
<evidence type="ECO:0000313" key="1">
    <source>
        <dbReference type="EMBL" id="NXF49906.1"/>
    </source>
</evidence>
<evidence type="ECO:0000313" key="2">
    <source>
        <dbReference type="Proteomes" id="UP000569728"/>
    </source>
</evidence>
<comment type="caution">
    <text evidence="1">The sequence shown here is derived from an EMBL/GenBank/DDBJ whole genome shotgun (WGS) entry which is preliminary data.</text>
</comment>
<dbReference type="Proteomes" id="UP000569728">
    <property type="component" value="Unassembled WGS sequence"/>
</dbReference>
<dbReference type="PANTHER" id="PTHR15347:SF1">
    <property type="entry name" value="SPERM-ASSOCIATED ANTIGEN 5"/>
    <property type="match status" value="1"/>
</dbReference>
<dbReference type="GO" id="GO:0051988">
    <property type="term" value="P:regulation of attachment of spindle microtubules to kinetochore"/>
    <property type="evidence" value="ECO:0007669"/>
    <property type="project" value="InterPro"/>
</dbReference>
<name>A0A7K8U794_OCEOC</name>
<accession>A0A7K8U794</accession>
<dbReference type="AlphaFoldDB" id="A0A7K8U794"/>
<keyword evidence="2" id="KW-1185">Reference proteome</keyword>
<feature type="non-terminal residue" evidence="1">
    <location>
        <position position="98"/>
    </location>
</feature>
<feature type="non-terminal residue" evidence="1">
    <location>
        <position position="1"/>
    </location>
</feature>
<dbReference type="InterPro" id="IPR028728">
    <property type="entry name" value="Astrin"/>
</dbReference>
<dbReference type="GO" id="GO:0051301">
    <property type="term" value="P:cell division"/>
    <property type="evidence" value="ECO:0007669"/>
    <property type="project" value="InterPro"/>
</dbReference>